<evidence type="ECO:0000313" key="2">
    <source>
        <dbReference type="Proteomes" id="UP000224460"/>
    </source>
</evidence>
<sequence>MYSVEELIFGCPVEALSNILGKKWVAVIIWTLQERQLRFGELQREVEGCTKKMLTQQLDLLVHHGIIINEKTSENNMVTSIYYLSGAGLALIPIMEKMIYWSNQNLICEK</sequence>
<keyword evidence="2" id="KW-1185">Reference proteome</keyword>
<evidence type="ECO:0000313" key="1">
    <source>
        <dbReference type="EMBL" id="PHV69680.1"/>
    </source>
</evidence>
<name>A0AC61D9Y4_9FIRM</name>
<gene>
    <name evidence="1" type="ORF">CS063_14375</name>
</gene>
<dbReference type="EMBL" id="PEDL01000020">
    <property type="protein sequence ID" value="PHV69680.1"/>
    <property type="molecule type" value="Genomic_DNA"/>
</dbReference>
<comment type="caution">
    <text evidence="1">The sequence shown here is derived from an EMBL/GenBank/DDBJ whole genome shotgun (WGS) entry which is preliminary data.</text>
</comment>
<organism evidence="1 2">
    <name type="scientific">Sporanaerobium hydrogeniformans</name>
    <dbReference type="NCBI Taxonomy" id="3072179"/>
    <lineage>
        <taxon>Bacteria</taxon>
        <taxon>Bacillati</taxon>
        <taxon>Bacillota</taxon>
        <taxon>Clostridia</taxon>
        <taxon>Lachnospirales</taxon>
        <taxon>Lachnospiraceae</taxon>
        <taxon>Sporanaerobium</taxon>
    </lineage>
</organism>
<dbReference type="Proteomes" id="UP000224460">
    <property type="component" value="Unassembled WGS sequence"/>
</dbReference>
<accession>A0AC61D9Y4</accession>
<reference evidence="1" key="1">
    <citation type="submission" date="2017-10" db="EMBL/GenBank/DDBJ databases">
        <title>Genome sequence of cellulolytic Lachnospiraceae bacterium XHS1971 isolated from hotspring sediment.</title>
        <authorList>
            <person name="Vasudevan G."/>
            <person name="Joshi A.J."/>
            <person name="Hivarkar S."/>
            <person name="Lanjekar V.B."/>
            <person name="Dhakephalkar P.K."/>
            <person name="Dagar S."/>
        </authorList>
    </citation>
    <scope>NUCLEOTIDE SEQUENCE</scope>
    <source>
        <strain evidence="1">XHS1971</strain>
    </source>
</reference>
<proteinExistence type="predicted"/>
<protein>
    <submittedName>
        <fullName evidence="1">Transcriptional regulator</fullName>
    </submittedName>
</protein>